<dbReference type="PANTHER" id="PTHR21700">
    <property type="entry name" value="TRANSTHYRETIN-LIKE FAMILY PROTEIN-RELATED"/>
    <property type="match status" value="1"/>
</dbReference>
<dbReference type="GO" id="GO:0005576">
    <property type="term" value="C:extracellular region"/>
    <property type="evidence" value="ECO:0007669"/>
    <property type="project" value="UniProtKB-SubCell"/>
</dbReference>
<reference evidence="5" key="1">
    <citation type="submission" date="2023-07" db="EMBL/GenBank/DDBJ databases">
        <authorList>
            <consortium name="CYATHOMIX"/>
        </authorList>
    </citation>
    <scope>NUCLEOTIDE SEQUENCE</scope>
    <source>
        <strain evidence="5">N/A</strain>
    </source>
</reference>
<evidence type="ECO:0000256" key="1">
    <source>
        <dbReference type="ARBA" id="ARBA00004613"/>
    </source>
</evidence>
<dbReference type="InterPro" id="IPR001534">
    <property type="entry name" value="Transthyretin-like"/>
</dbReference>
<sequence length="91" mass="10413">DKKLATATSDQRGFFSIAGTATEISQIEPQLRIWTMCRRQGEANSDSYSSKKICIDIPPEYISKGKQVKQYWQVEIELSKDGNLCPYARFF</sequence>
<dbReference type="Proteomes" id="UP001176961">
    <property type="component" value="Unassembled WGS sequence"/>
</dbReference>
<organism evidence="5 6">
    <name type="scientific">Cylicocyclus nassatus</name>
    <name type="common">Nematode worm</name>
    <dbReference type="NCBI Taxonomy" id="53992"/>
    <lineage>
        <taxon>Eukaryota</taxon>
        <taxon>Metazoa</taxon>
        <taxon>Ecdysozoa</taxon>
        <taxon>Nematoda</taxon>
        <taxon>Chromadorea</taxon>
        <taxon>Rhabditida</taxon>
        <taxon>Rhabditina</taxon>
        <taxon>Rhabditomorpha</taxon>
        <taxon>Strongyloidea</taxon>
        <taxon>Strongylidae</taxon>
        <taxon>Cylicocyclus</taxon>
    </lineage>
</organism>
<comment type="subcellular location">
    <subcellularLocation>
        <location evidence="1">Secreted</location>
    </subcellularLocation>
</comment>
<accession>A0AA36HB94</accession>
<gene>
    <name evidence="5" type="ORF">CYNAS_LOCUS19361</name>
</gene>
<dbReference type="GO" id="GO:0009986">
    <property type="term" value="C:cell surface"/>
    <property type="evidence" value="ECO:0007669"/>
    <property type="project" value="InterPro"/>
</dbReference>
<keyword evidence="6" id="KW-1185">Reference proteome</keyword>
<dbReference type="Gene3D" id="2.60.40.3330">
    <property type="match status" value="1"/>
</dbReference>
<evidence type="ECO:0000256" key="3">
    <source>
        <dbReference type="ARBA" id="ARBA00022525"/>
    </source>
</evidence>
<dbReference type="AlphaFoldDB" id="A0AA36HB94"/>
<evidence type="ECO:0000313" key="5">
    <source>
        <dbReference type="EMBL" id="CAJ0607378.1"/>
    </source>
</evidence>
<keyword evidence="3" id="KW-0964">Secreted</keyword>
<dbReference type="Pfam" id="PF01060">
    <property type="entry name" value="TTR-52"/>
    <property type="match status" value="1"/>
</dbReference>
<evidence type="ECO:0000256" key="4">
    <source>
        <dbReference type="ARBA" id="ARBA00022729"/>
    </source>
</evidence>
<evidence type="ECO:0000256" key="2">
    <source>
        <dbReference type="ARBA" id="ARBA00010112"/>
    </source>
</evidence>
<proteinExistence type="inferred from homology"/>
<feature type="non-terminal residue" evidence="5">
    <location>
        <position position="1"/>
    </location>
</feature>
<feature type="non-terminal residue" evidence="5">
    <location>
        <position position="91"/>
    </location>
</feature>
<comment type="caution">
    <text evidence="5">The sequence shown here is derived from an EMBL/GenBank/DDBJ whole genome shotgun (WGS) entry which is preliminary data.</text>
</comment>
<dbReference type="EMBL" id="CATQJL010000316">
    <property type="protein sequence ID" value="CAJ0607378.1"/>
    <property type="molecule type" value="Genomic_DNA"/>
</dbReference>
<name>A0AA36HB94_CYLNA</name>
<comment type="similarity">
    <text evidence="2">Belongs to the nematode transthyretin-like family.</text>
</comment>
<protein>
    <submittedName>
        <fullName evidence="5">Uncharacterized protein</fullName>
    </submittedName>
</protein>
<keyword evidence="4" id="KW-0732">Signal</keyword>
<evidence type="ECO:0000313" key="6">
    <source>
        <dbReference type="Proteomes" id="UP001176961"/>
    </source>
</evidence>
<dbReference type="InterPro" id="IPR038479">
    <property type="entry name" value="Transthyretin-like_sf"/>
</dbReference>